<gene>
    <name evidence="2" type="ORF">V1478_016097</name>
</gene>
<dbReference type="EMBL" id="JAUDFV010000157">
    <property type="protein sequence ID" value="KAL2713540.1"/>
    <property type="molecule type" value="Genomic_DNA"/>
</dbReference>
<accession>A0ABD2A1G8</accession>
<feature type="transmembrane region" description="Helical" evidence="1">
    <location>
        <begin position="12"/>
        <end position="32"/>
    </location>
</feature>
<dbReference type="Proteomes" id="UP001607302">
    <property type="component" value="Unassembled WGS sequence"/>
</dbReference>
<protein>
    <recommendedName>
        <fullName evidence="4">RDD domain-containing protein</fullName>
    </recommendedName>
</protein>
<evidence type="ECO:0008006" key="4">
    <source>
        <dbReference type="Google" id="ProtNLM"/>
    </source>
</evidence>
<sequence>MEFRYKGFKEFTTSFFGDLAFFVMVYLFPYAVHKINVVNIRLEGPKYDAFVFRYVSYIGAAINSHGKSSSRFFLNIRVVDPLVIMKKGDGTRL</sequence>
<name>A0ABD2A1G8_VESSQ</name>
<evidence type="ECO:0000256" key="1">
    <source>
        <dbReference type="SAM" id="Phobius"/>
    </source>
</evidence>
<proteinExistence type="predicted"/>
<reference evidence="2 3" key="1">
    <citation type="journal article" date="2024" name="Ann. Entomol. Soc. Am.">
        <title>Genomic analyses of the southern and eastern yellowjacket wasps (Hymenoptera: Vespidae) reveal evolutionary signatures of social life.</title>
        <authorList>
            <person name="Catto M.A."/>
            <person name="Caine P.B."/>
            <person name="Orr S.E."/>
            <person name="Hunt B.G."/>
            <person name="Goodisman M.A.D."/>
        </authorList>
    </citation>
    <scope>NUCLEOTIDE SEQUENCE [LARGE SCALE GENOMIC DNA]</scope>
    <source>
        <strain evidence="2">233</strain>
        <tissue evidence="2">Head and thorax</tissue>
    </source>
</reference>
<evidence type="ECO:0000313" key="3">
    <source>
        <dbReference type="Proteomes" id="UP001607302"/>
    </source>
</evidence>
<keyword evidence="1" id="KW-0472">Membrane</keyword>
<keyword evidence="3" id="KW-1185">Reference proteome</keyword>
<evidence type="ECO:0000313" key="2">
    <source>
        <dbReference type="EMBL" id="KAL2713540.1"/>
    </source>
</evidence>
<comment type="caution">
    <text evidence="2">The sequence shown here is derived from an EMBL/GenBank/DDBJ whole genome shotgun (WGS) entry which is preliminary data.</text>
</comment>
<keyword evidence="1" id="KW-1133">Transmembrane helix</keyword>
<organism evidence="2 3">
    <name type="scientific">Vespula squamosa</name>
    <name type="common">Southern yellow jacket</name>
    <name type="synonym">Wasp</name>
    <dbReference type="NCBI Taxonomy" id="30214"/>
    <lineage>
        <taxon>Eukaryota</taxon>
        <taxon>Metazoa</taxon>
        <taxon>Ecdysozoa</taxon>
        <taxon>Arthropoda</taxon>
        <taxon>Hexapoda</taxon>
        <taxon>Insecta</taxon>
        <taxon>Pterygota</taxon>
        <taxon>Neoptera</taxon>
        <taxon>Endopterygota</taxon>
        <taxon>Hymenoptera</taxon>
        <taxon>Apocrita</taxon>
        <taxon>Aculeata</taxon>
        <taxon>Vespoidea</taxon>
        <taxon>Vespidae</taxon>
        <taxon>Vespinae</taxon>
        <taxon>Vespula</taxon>
    </lineage>
</organism>
<dbReference type="AlphaFoldDB" id="A0ABD2A1G8"/>
<keyword evidence="1" id="KW-0812">Transmembrane</keyword>